<dbReference type="Gene3D" id="3.30.300.30">
    <property type="match status" value="1"/>
</dbReference>
<gene>
    <name evidence="15" type="ORF">ACN42_g8908</name>
</gene>
<evidence type="ECO:0000259" key="12">
    <source>
        <dbReference type="PROSITE" id="PS50075"/>
    </source>
</evidence>
<dbReference type="EMBL" id="LLXE01000297">
    <property type="protein sequence ID" value="KUM58253.1"/>
    <property type="molecule type" value="Genomic_DNA"/>
</dbReference>
<comment type="similarity">
    <text evidence="8">In the C-terminal section; belongs to the NRP synthetase family.</text>
</comment>
<dbReference type="InterPro" id="IPR001227">
    <property type="entry name" value="Ac_transferase_dom_sf"/>
</dbReference>
<keyword evidence="11" id="KW-0812">Transmembrane</keyword>
<evidence type="ECO:0000256" key="8">
    <source>
        <dbReference type="ARBA" id="ARBA00029443"/>
    </source>
</evidence>
<dbReference type="InterPro" id="IPR036291">
    <property type="entry name" value="NAD(P)-bd_dom_sf"/>
</dbReference>
<dbReference type="GO" id="GO:0004312">
    <property type="term" value="F:fatty acid synthase activity"/>
    <property type="evidence" value="ECO:0007669"/>
    <property type="project" value="TreeGrafter"/>
</dbReference>
<dbReference type="GO" id="GO:0006633">
    <property type="term" value="P:fatty acid biosynthetic process"/>
    <property type="evidence" value="ECO:0007669"/>
    <property type="project" value="InterPro"/>
</dbReference>
<feature type="compositionally biased region" description="Low complexity" evidence="10">
    <location>
        <begin position="2477"/>
        <end position="2489"/>
    </location>
</feature>
<feature type="compositionally biased region" description="Low complexity" evidence="10">
    <location>
        <begin position="2550"/>
        <end position="2563"/>
    </location>
</feature>
<dbReference type="Pfam" id="PF00550">
    <property type="entry name" value="PP-binding"/>
    <property type="match status" value="2"/>
</dbReference>
<evidence type="ECO:0000256" key="2">
    <source>
        <dbReference type="ARBA" id="ARBA00022553"/>
    </source>
</evidence>
<dbReference type="SUPFAM" id="SSF51735">
    <property type="entry name" value="NAD(P)-binding Rossmann-fold domains"/>
    <property type="match status" value="2"/>
</dbReference>
<feature type="region of interest" description="C-terminal hotdog fold" evidence="9">
    <location>
        <begin position="1085"/>
        <end position="1237"/>
    </location>
</feature>
<keyword evidence="16" id="KW-1185">Reference proteome</keyword>
<dbReference type="Pfam" id="PF21089">
    <property type="entry name" value="PKS_DH_N"/>
    <property type="match status" value="1"/>
</dbReference>
<dbReference type="Pfam" id="PF00109">
    <property type="entry name" value="ketoacyl-synt"/>
    <property type="match status" value="1"/>
</dbReference>
<dbReference type="InterPro" id="IPR001242">
    <property type="entry name" value="Condensation_dom"/>
</dbReference>
<dbReference type="Gene3D" id="3.40.47.10">
    <property type="match status" value="1"/>
</dbReference>
<dbReference type="PROSITE" id="PS52019">
    <property type="entry name" value="PKS_MFAS_DH"/>
    <property type="match status" value="1"/>
</dbReference>
<feature type="transmembrane region" description="Helical" evidence="11">
    <location>
        <begin position="2259"/>
        <end position="2277"/>
    </location>
</feature>
<dbReference type="Pfam" id="PF08659">
    <property type="entry name" value="KR"/>
    <property type="match status" value="1"/>
</dbReference>
<dbReference type="Gene3D" id="1.10.1200.10">
    <property type="entry name" value="ACP-like"/>
    <property type="match status" value="2"/>
</dbReference>
<dbReference type="SUPFAM" id="SSF52151">
    <property type="entry name" value="FabD/lysophospholipase-like"/>
    <property type="match status" value="1"/>
</dbReference>
<dbReference type="InterPro" id="IPR013120">
    <property type="entry name" value="FAR_NAD-bd"/>
</dbReference>
<keyword evidence="4" id="KW-0489">Methyltransferase</keyword>
<dbReference type="InterPro" id="IPR020845">
    <property type="entry name" value="AMP-binding_CS"/>
</dbReference>
<feature type="region of interest" description="Disordered" evidence="10">
    <location>
        <begin position="2474"/>
        <end position="2506"/>
    </location>
</feature>
<dbReference type="Pfam" id="PF00501">
    <property type="entry name" value="AMP-binding"/>
    <property type="match status" value="1"/>
</dbReference>
<dbReference type="CDD" id="cd05930">
    <property type="entry name" value="A_NRPS"/>
    <property type="match status" value="1"/>
</dbReference>
<dbReference type="FunFam" id="3.40.47.10:FF:000019">
    <property type="entry name" value="Polyketide synthase type I"/>
    <property type="match status" value="1"/>
</dbReference>
<dbReference type="SUPFAM" id="SSF52777">
    <property type="entry name" value="CoA-dependent acyltransferases"/>
    <property type="match status" value="2"/>
</dbReference>
<feature type="domain" description="Ketosynthase family 3 (KS3)" evidence="13">
    <location>
        <begin position="4"/>
        <end position="434"/>
    </location>
</feature>
<dbReference type="SMART" id="SM00822">
    <property type="entry name" value="PKS_KR"/>
    <property type="match status" value="1"/>
</dbReference>
<evidence type="ECO:0000259" key="13">
    <source>
        <dbReference type="PROSITE" id="PS52004"/>
    </source>
</evidence>
<dbReference type="InterPro" id="IPR014030">
    <property type="entry name" value="Ketoacyl_synth_N"/>
</dbReference>
<keyword evidence="2" id="KW-0597">Phosphoprotein</keyword>
<dbReference type="GO" id="GO:0008168">
    <property type="term" value="F:methyltransferase activity"/>
    <property type="evidence" value="ECO:0007669"/>
    <property type="project" value="UniProtKB-KW"/>
</dbReference>
<dbReference type="Gene3D" id="3.40.50.720">
    <property type="entry name" value="NAD(P)-binding Rossmann-like Domain"/>
    <property type="match status" value="2"/>
</dbReference>
<dbReference type="PROSITE" id="PS00012">
    <property type="entry name" value="PHOSPHOPANTETHEINE"/>
    <property type="match status" value="1"/>
</dbReference>
<evidence type="ECO:0000313" key="16">
    <source>
        <dbReference type="Proteomes" id="UP000055045"/>
    </source>
</evidence>
<keyword evidence="11" id="KW-0472">Membrane</keyword>
<evidence type="ECO:0000256" key="6">
    <source>
        <dbReference type="ARBA" id="ARBA00022737"/>
    </source>
</evidence>
<accession>A0A117NLU4</accession>
<dbReference type="Pfam" id="PF14765">
    <property type="entry name" value="PS-DH"/>
    <property type="match status" value="1"/>
</dbReference>
<dbReference type="CDD" id="cd02440">
    <property type="entry name" value="AdoMet_MTases"/>
    <property type="match status" value="1"/>
</dbReference>
<dbReference type="InterPro" id="IPR042099">
    <property type="entry name" value="ANL_N_sf"/>
</dbReference>
<evidence type="ECO:0000256" key="7">
    <source>
        <dbReference type="ARBA" id="ARBA00023268"/>
    </source>
</evidence>
<dbReference type="Pfam" id="PF07993">
    <property type="entry name" value="NAD_binding_4"/>
    <property type="match status" value="1"/>
</dbReference>
<dbReference type="Gene3D" id="3.30.559.10">
    <property type="entry name" value="Chloramphenicol acetyltransferase-like domain"/>
    <property type="match status" value="1"/>
</dbReference>
<dbReference type="GO" id="GO:0031177">
    <property type="term" value="F:phosphopantetheine binding"/>
    <property type="evidence" value="ECO:0007669"/>
    <property type="project" value="InterPro"/>
</dbReference>
<dbReference type="InterPro" id="IPR049900">
    <property type="entry name" value="PKS_mFAS_DH"/>
</dbReference>
<dbReference type="InterPro" id="IPR013217">
    <property type="entry name" value="Methyltransf_12"/>
</dbReference>
<dbReference type="InterPro" id="IPR016039">
    <property type="entry name" value="Thiolase-like"/>
</dbReference>
<dbReference type="SUPFAM" id="SSF55048">
    <property type="entry name" value="Probable ACP-binding domain of malonyl-CoA ACP transacylase"/>
    <property type="match status" value="1"/>
</dbReference>
<dbReference type="PROSITE" id="PS00455">
    <property type="entry name" value="AMP_BINDING"/>
    <property type="match status" value="1"/>
</dbReference>
<dbReference type="GO" id="GO:1901336">
    <property type="term" value="P:lactone biosynthetic process"/>
    <property type="evidence" value="ECO:0007669"/>
    <property type="project" value="UniProtKB-ARBA"/>
</dbReference>
<dbReference type="InterPro" id="IPR009081">
    <property type="entry name" value="PP-bd_ACP"/>
</dbReference>
<dbReference type="Pfam" id="PF00668">
    <property type="entry name" value="Condensation"/>
    <property type="match status" value="1"/>
</dbReference>
<dbReference type="InterPro" id="IPR020807">
    <property type="entry name" value="PKS_DH"/>
</dbReference>
<dbReference type="PROSITE" id="PS50075">
    <property type="entry name" value="CARRIER"/>
    <property type="match status" value="2"/>
</dbReference>
<name>A0A117NLU4_PENFR</name>
<dbReference type="SUPFAM" id="SSF53335">
    <property type="entry name" value="S-adenosyl-L-methionine-dependent methyltransferases"/>
    <property type="match status" value="1"/>
</dbReference>
<keyword evidence="5" id="KW-0808">Transferase</keyword>
<evidence type="ECO:0008006" key="17">
    <source>
        <dbReference type="Google" id="ProtNLM"/>
    </source>
</evidence>
<dbReference type="PANTHER" id="PTHR43775">
    <property type="entry name" value="FATTY ACID SYNTHASE"/>
    <property type="match status" value="1"/>
</dbReference>
<dbReference type="Gene3D" id="3.40.366.10">
    <property type="entry name" value="Malonyl-Coenzyme A Acyl Carrier Protein, domain 2"/>
    <property type="match status" value="1"/>
</dbReference>
<proteinExistence type="inferred from homology"/>
<comment type="caution">
    <text evidence="15">The sequence shown here is derived from an EMBL/GenBank/DDBJ whole genome shotgun (WGS) entry which is preliminary data.</text>
</comment>
<dbReference type="InterPro" id="IPR032821">
    <property type="entry name" value="PKS_assoc"/>
</dbReference>
<dbReference type="InterPro" id="IPR016036">
    <property type="entry name" value="Malonyl_transacylase_ACP-bd"/>
</dbReference>
<dbReference type="InterPro" id="IPR016035">
    <property type="entry name" value="Acyl_Trfase/lysoPLipase"/>
</dbReference>
<keyword evidence="1" id="KW-0596">Phosphopantetheine</keyword>
<dbReference type="PROSITE" id="PS52004">
    <property type="entry name" value="KS3_2"/>
    <property type="match status" value="1"/>
</dbReference>
<dbReference type="SMART" id="SM00825">
    <property type="entry name" value="PKS_KS"/>
    <property type="match status" value="1"/>
</dbReference>
<dbReference type="InterPro" id="IPR023213">
    <property type="entry name" value="CAT-like_dom_sf"/>
</dbReference>
<reference evidence="15 16" key="1">
    <citation type="submission" date="2015-10" db="EMBL/GenBank/DDBJ databases">
        <title>Genome sequencing of Penicillium freii.</title>
        <authorList>
            <person name="Nguyen H.D."/>
            <person name="Visagie C.M."/>
            <person name="Seifert K.A."/>
        </authorList>
    </citation>
    <scope>NUCLEOTIDE SEQUENCE [LARGE SCALE GENOMIC DNA]</scope>
    <source>
        <strain evidence="15 16">DAOM 242723</strain>
    </source>
</reference>
<dbReference type="Gene3D" id="3.30.559.30">
    <property type="entry name" value="Nonribosomal peptide synthetase, condensation domain"/>
    <property type="match status" value="1"/>
</dbReference>
<dbReference type="GO" id="GO:0030639">
    <property type="term" value="P:polyketide biosynthetic process"/>
    <property type="evidence" value="ECO:0007669"/>
    <property type="project" value="UniProtKB-ARBA"/>
</dbReference>
<dbReference type="Pfam" id="PF00698">
    <property type="entry name" value="Acyl_transf_1"/>
    <property type="match status" value="1"/>
</dbReference>
<dbReference type="SUPFAM" id="SSF47336">
    <property type="entry name" value="ACP-like"/>
    <property type="match status" value="2"/>
</dbReference>
<feature type="domain" description="PKS/mFAS DH" evidence="14">
    <location>
        <begin position="931"/>
        <end position="1237"/>
    </location>
</feature>
<dbReference type="GO" id="GO:0016874">
    <property type="term" value="F:ligase activity"/>
    <property type="evidence" value="ECO:0007669"/>
    <property type="project" value="UniProtKB-KW"/>
</dbReference>
<evidence type="ECO:0000256" key="10">
    <source>
        <dbReference type="SAM" id="MobiDB-lite"/>
    </source>
</evidence>
<feature type="region of interest" description="Disordered" evidence="10">
    <location>
        <begin position="2542"/>
        <end position="2563"/>
    </location>
</feature>
<dbReference type="InterPro" id="IPR050091">
    <property type="entry name" value="PKS_NRPS_Biosynth_Enz"/>
</dbReference>
<dbReference type="Proteomes" id="UP000055045">
    <property type="component" value="Unassembled WGS sequence"/>
</dbReference>
<dbReference type="SUPFAM" id="SSF53901">
    <property type="entry name" value="Thiolase-like"/>
    <property type="match status" value="1"/>
</dbReference>
<dbReference type="CDD" id="cd00833">
    <property type="entry name" value="PKS"/>
    <property type="match status" value="1"/>
</dbReference>
<dbReference type="GO" id="GO:0004315">
    <property type="term" value="F:3-oxoacyl-[acyl-carrier-protein] synthase activity"/>
    <property type="evidence" value="ECO:0007669"/>
    <property type="project" value="InterPro"/>
</dbReference>
<feature type="transmembrane region" description="Helical" evidence="11">
    <location>
        <begin position="2222"/>
        <end position="2247"/>
    </location>
</feature>
<dbReference type="SUPFAM" id="SSF56801">
    <property type="entry name" value="Acetyl-CoA synthetase-like"/>
    <property type="match status" value="1"/>
</dbReference>
<dbReference type="InterPro" id="IPR020806">
    <property type="entry name" value="PKS_PP-bd"/>
</dbReference>
<dbReference type="InterPro" id="IPR057326">
    <property type="entry name" value="KR_dom"/>
</dbReference>
<dbReference type="SMART" id="SM00827">
    <property type="entry name" value="PKS_AT"/>
    <property type="match status" value="1"/>
</dbReference>
<feature type="domain" description="Carrier" evidence="12">
    <location>
        <begin position="3573"/>
        <end position="3653"/>
    </location>
</feature>
<evidence type="ECO:0000256" key="3">
    <source>
        <dbReference type="ARBA" id="ARBA00022598"/>
    </source>
</evidence>
<feature type="active site" description="Proton acceptor; for dehydratase activity" evidence="9">
    <location>
        <position position="963"/>
    </location>
</feature>
<keyword evidence="11" id="KW-1133">Transmembrane helix</keyword>
<dbReference type="InterPro" id="IPR042104">
    <property type="entry name" value="PKS_dehydratase_sf"/>
</dbReference>
<keyword evidence="3" id="KW-0436">Ligase</keyword>
<dbReference type="InterPro" id="IPR014031">
    <property type="entry name" value="Ketoacyl_synth_C"/>
</dbReference>
<evidence type="ECO:0000259" key="14">
    <source>
        <dbReference type="PROSITE" id="PS52019"/>
    </source>
</evidence>
<feature type="active site" description="Proton donor; for dehydratase activity" evidence="9">
    <location>
        <position position="1143"/>
    </location>
</feature>
<dbReference type="InterPro" id="IPR045851">
    <property type="entry name" value="AMP-bd_C_sf"/>
</dbReference>
<dbReference type="Gene3D" id="3.40.50.12780">
    <property type="entry name" value="N-terminal domain of ligase-like"/>
    <property type="match status" value="1"/>
</dbReference>
<feature type="region of interest" description="N-terminal hotdog fold" evidence="9">
    <location>
        <begin position="931"/>
        <end position="1070"/>
    </location>
</feature>
<dbReference type="InterPro" id="IPR000873">
    <property type="entry name" value="AMP-dep_synth/lig_dom"/>
</dbReference>
<organism evidence="15 16">
    <name type="scientific">Penicillium freii</name>
    <dbReference type="NCBI Taxonomy" id="48697"/>
    <lineage>
        <taxon>Eukaryota</taxon>
        <taxon>Fungi</taxon>
        <taxon>Dikarya</taxon>
        <taxon>Ascomycota</taxon>
        <taxon>Pezizomycotina</taxon>
        <taxon>Eurotiomycetes</taxon>
        <taxon>Eurotiomycetidae</taxon>
        <taxon>Eurotiales</taxon>
        <taxon>Aspergillaceae</taxon>
        <taxon>Penicillium</taxon>
    </lineage>
</organism>
<dbReference type="InterPro" id="IPR006162">
    <property type="entry name" value="Ppantetheine_attach_site"/>
</dbReference>
<dbReference type="InterPro" id="IPR036736">
    <property type="entry name" value="ACP-like_sf"/>
</dbReference>
<dbReference type="PROSITE" id="PS00606">
    <property type="entry name" value="KS3_1"/>
    <property type="match status" value="1"/>
</dbReference>
<dbReference type="InterPro" id="IPR020841">
    <property type="entry name" value="PKS_Beta-ketoAc_synthase_dom"/>
</dbReference>
<dbReference type="Pfam" id="PF08242">
    <property type="entry name" value="Methyltransf_12"/>
    <property type="match status" value="1"/>
</dbReference>
<keyword evidence="7" id="KW-0511">Multifunctional enzyme</keyword>
<keyword evidence="6" id="KW-0677">Repeat</keyword>
<dbReference type="GO" id="GO:0032259">
    <property type="term" value="P:methylation"/>
    <property type="evidence" value="ECO:0007669"/>
    <property type="project" value="UniProtKB-KW"/>
</dbReference>
<dbReference type="Gene3D" id="3.10.129.110">
    <property type="entry name" value="Polyketide synthase dehydratase"/>
    <property type="match status" value="1"/>
</dbReference>
<dbReference type="CDD" id="cd19532">
    <property type="entry name" value="C_PKS-NRPS"/>
    <property type="match status" value="1"/>
</dbReference>
<evidence type="ECO:0000313" key="15">
    <source>
        <dbReference type="EMBL" id="KUM58253.1"/>
    </source>
</evidence>
<dbReference type="PANTHER" id="PTHR43775:SF20">
    <property type="entry name" value="HYBRID PKS-NRPS SYNTHETASE APDA"/>
    <property type="match status" value="1"/>
</dbReference>
<dbReference type="SMART" id="SM00823">
    <property type="entry name" value="PKS_PP"/>
    <property type="match status" value="2"/>
</dbReference>
<dbReference type="InterPro" id="IPR049551">
    <property type="entry name" value="PKS_DH_C"/>
</dbReference>
<dbReference type="STRING" id="48697.A0A117NLU4"/>
<evidence type="ECO:0000256" key="4">
    <source>
        <dbReference type="ARBA" id="ARBA00022603"/>
    </source>
</evidence>
<dbReference type="InterPro" id="IPR049552">
    <property type="entry name" value="PKS_DH_N"/>
</dbReference>
<dbReference type="SMART" id="SM00826">
    <property type="entry name" value="PKS_DH"/>
    <property type="match status" value="1"/>
</dbReference>
<evidence type="ECO:0000256" key="5">
    <source>
        <dbReference type="ARBA" id="ARBA00022679"/>
    </source>
</evidence>
<dbReference type="InterPro" id="IPR029063">
    <property type="entry name" value="SAM-dependent_MTases_sf"/>
</dbReference>
<evidence type="ECO:0000256" key="9">
    <source>
        <dbReference type="PROSITE-ProRule" id="PRU01363"/>
    </source>
</evidence>
<dbReference type="Pfam" id="PF02801">
    <property type="entry name" value="Ketoacyl-synt_C"/>
    <property type="match status" value="1"/>
</dbReference>
<dbReference type="InterPro" id="IPR014043">
    <property type="entry name" value="Acyl_transferase_dom"/>
</dbReference>
<feature type="domain" description="Carrier" evidence="12">
    <location>
        <begin position="2383"/>
        <end position="2460"/>
    </location>
</feature>
<dbReference type="GO" id="GO:0009403">
    <property type="term" value="P:toxin biosynthetic process"/>
    <property type="evidence" value="ECO:0007669"/>
    <property type="project" value="UniProtKB-ARBA"/>
</dbReference>
<dbReference type="Gene3D" id="3.40.50.150">
    <property type="entry name" value="Vaccinia Virus protein VP39"/>
    <property type="match status" value="1"/>
</dbReference>
<evidence type="ECO:0000256" key="11">
    <source>
        <dbReference type="SAM" id="Phobius"/>
    </source>
</evidence>
<dbReference type="InterPro" id="IPR018201">
    <property type="entry name" value="Ketoacyl_synth_AS"/>
</dbReference>
<dbReference type="Pfam" id="PF16197">
    <property type="entry name" value="KAsynt_C_assoc"/>
    <property type="match status" value="1"/>
</dbReference>
<evidence type="ECO:0000256" key="1">
    <source>
        <dbReference type="ARBA" id="ARBA00022450"/>
    </source>
</evidence>
<dbReference type="InterPro" id="IPR013968">
    <property type="entry name" value="PKS_KR"/>
</dbReference>
<sequence length="4009" mass="440529">MASPEPVAIIGTGCRFPGSASSPSKLWELLQQPYDLRQKIPSSRFNPEGFYHQNGAHHGTSNVLHSYLLEEDHRHFDAQFFGTKPSEASSMDPQQRHLLEVVYESLEAAGQRLEDLHGSSTAVYVGLMCGEYEAMLMQHPDDFPTYTATGTSRSIMANRISYFFDWHGPCMTIDTACSSSLVALHHAVQAVRQGESSVAIAAGSNLCLGPEPYIAESKLQMLSPNGRSRMWDDDADGYARGDGVAAVVVKLLKDAIADGDDIECVIRETAVNQDGRTRGITMPSSEAQTNLIRTTYGRAGLDLSRAEDRPQFFEAHGTGTPTGDPLEAAAIYKAFFGHGKKHAPLYVGSIKTVIGHTEGTAGLAGVIKASLAIQKSTIPPNLWFNRLNPAIEPFYGPLQVPTEALEWPALAPVRRASVNSFGFGGTNAHAILENYVHPVMTTGPTLPPFVPLTFSAHTEAALVSLLSQYVQHLKDGNQLDARALAYTLNRHRSQLSKQYAFELNANKSLLENLESHLALLENNEVQIGGGSAPKGGKAKILGIFTGQGAQYAGMMRELYIKSPYVRQRVEEFEQHLGKLPDGQKPTWSLKEELLKGPDDSRIKEAAIAQPLSTVVQVILVDLLSEVGIQFSSVVGHSSGEIAASYAAGFLHGTDAVVIAYLRGLVTSSSTSQRGGMLAVGTSYEDAAELCGLPELVERIGIAAVNSSSSLTVSGDLDAVEQVKDIYDDEQKFTRLLAVDKAYHSHHMLQFASTYADCLTEQNITIQTPPVGSPVWISSVDVDSFRGAPADLASEYWVHNLTKPVLFSQAVTKASFDMESIDMIIEVGPHPALKGPTSQCVQMALEVVAPYTGVLRRGQDAVESFAAGMAKVWTVLGKSSGADFGKLESCLSNSAPSGIVKGLPSYPWVHQRLFWHEARASRVRRTRDQRRNPLLGHRSSEDPGQQFRWHNRLTAREIPWLSDHRIQGQRVFPAAGYISVAAEAAAAMSQGNEILLVELQDLVLSAALRFDEEGSIVSTVVTITEIDHVYEKQANCSTLTARFHFFSAGSLDTSPMLLNAEGRLVIHYGPGSKYTLPRRHQLDSNLVEVDQDRFYESLAELGYGYTGPFRALSSLKRKAGAVNGVVSRPIDQDMQLMVHPAMLDSAIQSTLLAAGWPGDGRLWTLHIPTGIRSISVNPKLTPSDQTNRVSQYAFSTSLEAHDGRGFLGNVAVHSAGGEYTLLRMEGIRAAPLEEATPESDRNLFTKVTWGPVAPDAGTAVRGERASTEDYALAELLERLAHFYLRQLNDAFFANDPIRTEGKWVGLLGFARHVVEAVAQGNHVCARPDWTEDDESTLEKEIQRFSDNIDLRVMRTIGQNIISVVRGESSMLEHLREGGILDDYYANALGTHYTEYVARIAKQMSFCTPHLNFLEIGAGTGAATKSIMREIGHAYGTYTFTDISSAFFQTAQATFSEHSGKMRFSVLNIEQDIEAQGYQPGSYDVIVASFVLHATRNLESTLRKVRQLLKPGGYLLLLEITNLYQARLGFIFGSLPGWWLGEEPHRRYTPLVGKPKWEELLLQSGFSGIDTVTPDEDALPYPVSAIVAQAVDDRVSFLREPLCPPQHLARQSPRKLLILGGVSAPIFKLSRMVRNLSAEYFDQGISHVPSVQDLQPASFDSSNTAVLCLADLDNAVFETLDDARFQGLKTLFNNAQSILWVTKQAIDNNPFHLMSVGFGRSMSMEAPHVQTQYLDLDHIGPGAAFTVSEAIIRFDVLTLEREVSQPQNLLWPLEPEISVVSDTQLIHRIVHDPVKNYRNNSMRRKITQVAEVNEYCPVQVSIEQKGYRLLRHHARPGPIGQGTIPVKTDLSTVSAIQVKEGTFQHVCLGHTADNRHVAWLSDTLATAVNLPDRLMCESSQSSSRFLATLTQSLIAGAIVGNCSDYLVILEPGDGLASAIRAHAVNKPISLVFLTTNANARGSHYRYIHSSADYADLQAIIPQECHQLLLGNSSLLIESRINSWAQTRQVELIRWGSLPQAQHTQKPTLDYLHRLLSQSITIAGKLHQAQVEVLTLQDLPNLSPSHALGSNAPVLDWRNITAPISFEPIDKYPMLRADRTYWLVGLSKSLGLSLCGWMIDHGAKHVVISSRSPVLDRSTLHSFAKQGAVVKVLPCNIVDKKHVVAVHKTIEDSMPPIAGVANGAMILRDKILEYMTIEEMHTVINPKVIGSMNLHNIFRTTRLDFFILLSSAIGITGNVGQCNYAIANLYMHGLAAQRRKNGLAASVIVIGVILGVGYVTRETSQSLQENLKRSGHTWMSEQDFHTLFAEAIRDGSAASPYQSEIISGLKSPREDDDHLPPWHSNPRFSHLIIRSQESGSSISARHDKVPLKSQLLEAQSHASLHEIFRDALCDYVATMLQIDESIPQSQLLQNTADGLGIDSLNAVDLRSWFMKEAKVDVPILRILGNSTIGDLLDFAFDLLPVVIAPAKAGDLKPSSAAAAGKANTTKTAPLTDRANKSKVNTSTPTAAIDLQRGQKPVNVNPGTVTREHPLLDSVTQLSNEEKAMLDPVSSSQSDTASSSSFSVISAAPTPASVPEQSAELYPKDEPISLEIERSERLSHGQSRFWFLQSYVNEPTSFNITCLFQLQGDLDVTKLENAMAQVAQRHEALRTAIRHGPGGTPQQHILKHPQLALQKGTWSKPEDVTTQFEALKSHPYDLFSGQLFHVVLLSPNQNSDRTHYLIMGYHHINMDGFSLEIVLGELEALYLGRPIHHQPFQYGEHASSEHRKRSSGEWDPQIQYWRAKLKALPDVFPVLPFADAGPRLAMRTYGHVKSSVTVSMETRKLMQKACKMYKVSPSHFYMAAYVTLLGRYANVSDICIGSSYAGRNDSQLQSSVGLYLNLITLRLTYDAKTTFASAMGKARQATQEAVANSDIPFDVLLEELKIERNPAYSPLFQTFINYRPAISGRRRFGNCTLEGKHYEVGKTPYDVMLDVFDGVQSEPTRVEISLQSYLYSQEAANRIVQGYGQLITAFAKSPLQALGDAPIFQPSELQSITKLSTGQAFPPIWPSTLSHRLEYMIRQYPSKIAIRHRGDQNMTFEQIAERVDRLYEALTNASVPLGASVGVRLPATGEWICAMLAIGKYGAIYVPLDIRYGPSRISSIIDDCHPAAIFVDESSVSEAGTLISGKNVNIIDVSRAIGPSQGTTPLRAEPHATAAILYTSGSTGKPKGIPLSHEGLCNNVENSTRIFEISSEDVVLQQTAFSFDFSLWQIFLALANGGTLVVVPDELRRDAVSIGKLIKSSNITVTGGTPSEYSSFIRYGSSESLRVSRWTRAICGGEALQDGLLEDFRMLGKVDLCLHNIYGPTEVTVFATTCQVDYSKEQGIIPVGRPIPNYTLAILGPDGRPLPPDLLGEVAIGGMGVSPGYINRPEESHQRFRGNIPSLQKIGVSTTAFHLSGDEGWFSTDGMLYLRGRIAGDTHIKLRGQRVDLQDIEQAIINSSDGSVLEANVSSWVGDYGTDILVAHVVLKPGSEAADLATLQSSLGVPEFMIPAAIIPLAQFPITSHGKRDRQALASLDISLPHQQPPREVHFTPVQEQMLAIWEDVIPKRTAGLHRITTKSDFFMVGGTSLTLMEVQQRIFQKFNHRVELAHLFESSTLGIMAGLVDQKARFVKTDDMQIDWEEEARLDFPEYRTPAVNQQSLLRNNEQKTLLTGATGFLGKALLRRLVADGQVTAVHCLAVRHPEKLDSIQSHPKVWVHRGDLAAPLLGLTEDTAREVFTQCNTIIHNGADVSFLKSYQSLREPNVSSTRELIRLSLLHTNGAHRFSFVSTAAVAWFSGASEYGETTAKNLRPPTDGSMGYAASKWASERLVEQAVERYGLKATIFRPTNITSPHTPDQDIVHNIVHFSRILKAVPDTQGLWDGVINFVPLEQCTSEIVEPILKGAYSPGLGFVHLAGPDHIPINDLQMFLERTDDTRSLYQQLDLGQWVVDAEKAGLNTLTAAYLNKLVAGQQRVLFTKLLRAG</sequence>
<protein>
    <recommendedName>
        <fullName evidence="17">Carrier domain-containing protein</fullName>
    </recommendedName>
</protein>